<dbReference type="AlphaFoldDB" id="A0A395MIQ8"/>
<proteinExistence type="predicted"/>
<dbReference type="STRING" id="2594813.A0A395MIQ8"/>
<reference evidence="1 2" key="1">
    <citation type="journal article" date="2018" name="PLoS Pathog.">
        <title>Evolution of structural diversity of trichothecenes, a family of toxins produced by plant pathogenic and entomopathogenic fungi.</title>
        <authorList>
            <person name="Proctor R.H."/>
            <person name="McCormick S.P."/>
            <person name="Kim H.S."/>
            <person name="Cardoza R.E."/>
            <person name="Stanley A.M."/>
            <person name="Lindo L."/>
            <person name="Kelly A."/>
            <person name="Brown D.W."/>
            <person name="Lee T."/>
            <person name="Vaughan M.M."/>
            <person name="Alexander N.J."/>
            <person name="Busman M."/>
            <person name="Gutierrez S."/>
        </authorList>
    </citation>
    <scope>NUCLEOTIDE SEQUENCE [LARGE SCALE GENOMIC DNA]</scope>
    <source>
        <strain evidence="1 2">NRRL 13405</strain>
    </source>
</reference>
<comment type="caution">
    <text evidence="1">The sequence shown here is derived from an EMBL/GenBank/DDBJ whole genome shotgun (WGS) entry which is preliminary data.</text>
</comment>
<sequence length="331" mass="36149">MSGEEAIFKPEQYTVGWICALSLEMAAARGMLDDIHPNLSYQDPNDSNSYILGEIYGHNIVVACLPSGIYGTTPAATVANNLLRTFKSIRFGLLVGIGGGAPSPEHDIRLGDVVISQPSETLGGIVQHDRGKILSQGGFKRTGSHNAPPTLLLSALTRLQATHMSADSQVPKFLAQLVEKSPKRMKSKFKHQGASNDRLYQAEYDHVDPENPRCDNCDEAKIVSRDDDEPFFHYGIIASGNQVIKDGRTWTSLNQQCGGALCFEMEAAGLCDFPCLVIRGICDYADSHKNKVWQAYAAATAAAFTKELLLYIATEQVAKERKLLTELISSK</sequence>
<dbReference type="InterPro" id="IPR053137">
    <property type="entry name" value="NLR-like"/>
</dbReference>
<dbReference type="PANTHER" id="PTHR46082:SF11">
    <property type="entry name" value="AAA+ ATPASE DOMAIN-CONTAINING PROTEIN-RELATED"/>
    <property type="match status" value="1"/>
</dbReference>
<accession>A0A395MIQ8</accession>
<gene>
    <name evidence="1" type="ORF">FIE12Z_7902</name>
</gene>
<dbReference type="SUPFAM" id="SSF53167">
    <property type="entry name" value="Purine and uridine phosphorylases"/>
    <property type="match status" value="1"/>
</dbReference>
<protein>
    <submittedName>
        <fullName evidence="1">G-protein beta wd-40 repeats containing</fullName>
    </submittedName>
</protein>
<evidence type="ECO:0000313" key="1">
    <source>
        <dbReference type="EMBL" id="RFN47828.1"/>
    </source>
</evidence>
<keyword evidence="2" id="KW-1185">Reference proteome</keyword>
<dbReference type="Gene3D" id="3.40.50.1580">
    <property type="entry name" value="Nucleoside phosphorylase domain"/>
    <property type="match status" value="1"/>
</dbReference>
<name>A0A395MIQ8_9HYPO</name>
<evidence type="ECO:0000313" key="2">
    <source>
        <dbReference type="Proteomes" id="UP000265631"/>
    </source>
</evidence>
<dbReference type="PANTHER" id="PTHR46082">
    <property type="entry name" value="ATP/GTP-BINDING PROTEIN-RELATED"/>
    <property type="match status" value="1"/>
</dbReference>
<dbReference type="InterPro" id="IPR035994">
    <property type="entry name" value="Nucleoside_phosphorylase_sf"/>
</dbReference>
<dbReference type="Proteomes" id="UP000265631">
    <property type="component" value="Unassembled WGS sequence"/>
</dbReference>
<organism evidence="1 2">
    <name type="scientific">Fusarium flagelliforme</name>
    <dbReference type="NCBI Taxonomy" id="2675880"/>
    <lineage>
        <taxon>Eukaryota</taxon>
        <taxon>Fungi</taxon>
        <taxon>Dikarya</taxon>
        <taxon>Ascomycota</taxon>
        <taxon>Pezizomycotina</taxon>
        <taxon>Sordariomycetes</taxon>
        <taxon>Hypocreomycetidae</taxon>
        <taxon>Hypocreales</taxon>
        <taxon>Nectriaceae</taxon>
        <taxon>Fusarium</taxon>
        <taxon>Fusarium incarnatum-equiseti species complex</taxon>
    </lineage>
</organism>
<dbReference type="EMBL" id="PXXK01000230">
    <property type="protein sequence ID" value="RFN47828.1"/>
    <property type="molecule type" value="Genomic_DNA"/>
</dbReference>
<dbReference type="GO" id="GO:0003824">
    <property type="term" value="F:catalytic activity"/>
    <property type="evidence" value="ECO:0007669"/>
    <property type="project" value="InterPro"/>
</dbReference>
<dbReference type="GO" id="GO:0009116">
    <property type="term" value="P:nucleoside metabolic process"/>
    <property type="evidence" value="ECO:0007669"/>
    <property type="project" value="InterPro"/>
</dbReference>